<accession>A0A419AUC1</accession>
<evidence type="ECO:0000313" key="2">
    <source>
        <dbReference type="Proteomes" id="UP000283655"/>
    </source>
</evidence>
<dbReference type="AlphaFoldDB" id="A0A419AUC1"/>
<dbReference type="Proteomes" id="UP000283655">
    <property type="component" value="Unassembled WGS sequence"/>
</dbReference>
<dbReference type="EMBL" id="QZDH01000033">
    <property type="protein sequence ID" value="RJL50196.1"/>
    <property type="molecule type" value="Genomic_DNA"/>
</dbReference>
<comment type="caution">
    <text evidence="1">The sequence shown here is derived from an EMBL/GenBank/DDBJ whole genome shotgun (WGS) entry which is preliminary data.</text>
</comment>
<reference evidence="1 2" key="1">
    <citation type="submission" date="2018-09" db="EMBL/GenBank/DDBJ databases">
        <title>Phylogenetic diversity of Pectobacterium and Dickeya strains causing blackleg disease of potato in Morocco.</title>
        <authorList>
            <person name="Oulghazi S."/>
            <person name="Moumni M."/>
            <person name="Faure D."/>
        </authorList>
    </citation>
    <scope>NUCLEOTIDE SEQUENCE [LARGE SCALE GENOMIC DNA]</scope>
    <source>
        <strain evidence="1 2">S1.15.11.2D</strain>
    </source>
</reference>
<name>A0A419AUC1_PECCA</name>
<sequence>MSVKFNFNQLHAIYSSAWVRHEPTIAFELAIGRGHFVFMVFFSPEDKKSSGEHLFVFLRKMNTLLTLKLYGSRRQGDFTVYFNAEQERAMTDELQLTPGNGHFSFSHLLDELNNNIPQQLAEQKKIETLRAVWPQVHNKISNIVDDAKKTILIGVKKLPEDHHPREKTLRKLYLHTNGSAKDIQMFIHKLKESNYTLMWTDDPEKVSKSFVDLMLKIK</sequence>
<dbReference type="RefSeq" id="WP_119874174.1">
    <property type="nucleotide sequence ID" value="NZ_QZDH01000033.1"/>
</dbReference>
<protein>
    <submittedName>
        <fullName evidence="1">Uncharacterized protein</fullName>
    </submittedName>
</protein>
<organism evidence="1 2">
    <name type="scientific">Pectobacterium carotovorum</name>
    <name type="common">Erwinia carotovora</name>
    <dbReference type="NCBI Taxonomy" id="554"/>
    <lineage>
        <taxon>Bacteria</taxon>
        <taxon>Pseudomonadati</taxon>
        <taxon>Pseudomonadota</taxon>
        <taxon>Gammaproteobacteria</taxon>
        <taxon>Enterobacterales</taxon>
        <taxon>Pectobacteriaceae</taxon>
        <taxon>Pectobacterium</taxon>
    </lineage>
</organism>
<proteinExistence type="predicted"/>
<evidence type="ECO:0000313" key="1">
    <source>
        <dbReference type="EMBL" id="RJL50196.1"/>
    </source>
</evidence>
<gene>
    <name evidence="1" type="ORF">D5071_14370</name>
</gene>